<dbReference type="OrthoDB" id="5242268at2759"/>
<feature type="compositionally biased region" description="Low complexity" evidence="1">
    <location>
        <begin position="407"/>
        <end position="428"/>
    </location>
</feature>
<feature type="compositionally biased region" description="Low complexity" evidence="1">
    <location>
        <begin position="378"/>
        <end position="392"/>
    </location>
</feature>
<feature type="region of interest" description="Disordered" evidence="1">
    <location>
        <begin position="363"/>
        <end position="572"/>
    </location>
</feature>
<gene>
    <name evidence="2" type="ORF">CONLIGDRAFT_161352</name>
</gene>
<reference evidence="2 3" key="1">
    <citation type="submission" date="2016-10" db="EMBL/GenBank/DDBJ databases">
        <title>Draft genome sequence of Coniochaeta ligniaria NRRL30616, a lignocellulolytic fungus for bioabatement of inhibitors in plant biomass hydrolysates.</title>
        <authorList>
            <consortium name="DOE Joint Genome Institute"/>
            <person name="Jimenez D.J."/>
            <person name="Hector R.E."/>
            <person name="Riley R."/>
            <person name="Sun H."/>
            <person name="Grigoriev I.V."/>
            <person name="Van Elsas J.D."/>
            <person name="Nichols N.N."/>
        </authorList>
    </citation>
    <scope>NUCLEOTIDE SEQUENCE [LARGE SCALE GENOMIC DNA]</scope>
    <source>
        <strain evidence="2 3">NRRL 30616</strain>
    </source>
</reference>
<evidence type="ECO:0000313" key="2">
    <source>
        <dbReference type="EMBL" id="OIW33014.1"/>
    </source>
</evidence>
<dbReference type="AlphaFoldDB" id="A0A1J7IZV7"/>
<feature type="compositionally biased region" description="Basic and acidic residues" evidence="1">
    <location>
        <begin position="735"/>
        <end position="746"/>
    </location>
</feature>
<feature type="compositionally biased region" description="Polar residues" evidence="1">
    <location>
        <begin position="548"/>
        <end position="558"/>
    </location>
</feature>
<dbReference type="Proteomes" id="UP000182658">
    <property type="component" value="Unassembled WGS sequence"/>
</dbReference>
<dbReference type="InParanoid" id="A0A1J7IZV7"/>
<feature type="compositionally biased region" description="Basic and acidic residues" evidence="1">
    <location>
        <begin position="318"/>
        <end position="333"/>
    </location>
</feature>
<feature type="compositionally biased region" description="Basic residues" evidence="1">
    <location>
        <begin position="334"/>
        <end position="344"/>
    </location>
</feature>
<accession>A0A1J7IZV7</accession>
<evidence type="ECO:0000313" key="3">
    <source>
        <dbReference type="Proteomes" id="UP000182658"/>
    </source>
</evidence>
<feature type="compositionally biased region" description="Basic residues" evidence="1">
    <location>
        <begin position="363"/>
        <end position="377"/>
    </location>
</feature>
<feature type="compositionally biased region" description="Basic and acidic residues" evidence="1">
    <location>
        <begin position="447"/>
        <end position="464"/>
    </location>
</feature>
<feature type="region of interest" description="Disordered" evidence="1">
    <location>
        <begin position="592"/>
        <end position="652"/>
    </location>
</feature>
<feature type="region of interest" description="Disordered" evidence="1">
    <location>
        <begin position="676"/>
        <end position="702"/>
    </location>
</feature>
<feature type="region of interest" description="Disordered" evidence="1">
    <location>
        <begin position="720"/>
        <end position="814"/>
    </location>
</feature>
<feature type="region of interest" description="Disordered" evidence="1">
    <location>
        <begin position="58"/>
        <end position="86"/>
    </location>
</feature>
<evidence type="ECO:0000256" key="1">
    <source>
        <dbReference type="SAM" id="MobiDB-lite"/>
    </source>
</evidence>
<feature type="region of interest" description="Disordered" evidence="1">
    <location>
        <begin position="318"/>
        <end position="344"/>
    </location>
</feature>
<name>A0A1J7IZV7_9PEZI</name>
<dbReference type="EMBL" id="KV875094">
    <property type="protein sequence ID" value="OIW33014.1"/>
    <property type="molecule type" value="Genomic_DNA"/>
</dbReference>
<feature type="compositionally biased region" description="Basic and acidic residues" evidence="1">
    <location>
        <begin position="395"/>
        <end position="406"/>
    </location>
</feature>
<sequence>MPLTPRSQLVICFFSSSTLLVSLYRRQRTKYPLLLTSISETLTSSRFPYHDTITNLTFLPQGKTSPNTQTQQPPPDNMGPSRADKRADPLYYLPPTSLQTFAWILCYLSPSGTTQPTKDWLVQQKSRISDLPRTLKLHRSVSLATFFSIDEVVSARLCTYHRELKPELVFWCYTQLNEEVSTHLDRYRRYRAKFAGECTDELRDYIDRVTSIATLYLHRDDFEGEYGRHALKEEGERHERVRGGCAACVLAVVGARAQMLIDLRASMLARAKRKTPRLLLLVEAWMDAFPSGTVDMRRESEEIAQALTEFRERIAEVRGEEGDGRESHYEVRDKRRRRKKQHKVSMSKAIADFLGWKFGDKKKLHGSSSGSHHRSSSRRASSPHRPSSSRHGSSTHREPSLRREASSRAGSTYSSSSRPGSSSGRPQSEYIDRHSARPSSSASRVQAWDDGRTSRAGHDEDNRPRSSRVSSYTEDVPDDATLRGSRHGPSSDGGSGAGFDSRYSRNPYRMSFPQSLRPESVASAKTIRPEYTPGRPASHASTPVPDSYRNSWTSSVYSTDDAGFRPGDGYRNTADLKPLQAVIEGLELEEDDVPLDPAGYDEVCCPSSDSEDGGNDNDDKDEKEEVEQYVPARANWPKKPAVPSDDSSTEKCPLCQGSLAGLTPVQRNAHCNACIDGKAAPLPSSSSSHGGGGGRPTVSGIGRMVDDVIDGFGRMSTIDEAAEQFTPRSSVASRIRREYQGEDDVRSHHRASSVYAPSSVGAGVRDDEVGPDDSISVAGSVRPSRRRPGSVAGSTASRRSALGGGKFRNVVRDR</sequence>
<protein>
    <submittedName>
        <fullName evidence="2">Uncharacterized protein</fullName>
    </submittedName>
</protein>
<dbReference type="STRING" id="1408157.A0A1J7IZV7"/>
<keyword evidence="3" id="KW-1185">Reference proteome</keyword>
<feature type="compositionally biased region" description="Acidic residues" evidence="1">
    <location>
        <begin position="609"/>
        <end position="627"/>
    </location>
</feature>
<organism evidence="2 3">
    <name type="scientific">Coniochaeta ligniaria NRRL 30616</name>
    <dbReference type="NCBI Taxonomy" id="1408157"/>
    <lineage>
        <taxon>Eukaryota</taxon>
        <taxon>Fungi</taxon>
        <taxon>Dikarya</taxon>
        <taxon>Ascomycota</taxon>
        <taxon>Pezizomycotina</taxon>
        <taxon>Sordariomycetes</taxon>
        <taxon>Sordariomycetidae</taxon>
        <taxon>Coniochaetales</taxon>
        <taxon>Coniochaetaceae</taxon>
        <taxon>Coniochaeta</taxon>
    </lineage>
</organism>
<proteinExistence type="predicted"/>